<dbReference type="InterPro" id="IPR002156">
    <property type="entry name" value="RNaseH_domain"/>
</dbReference>
<dbReference type="PANTHER" id="PTHR33116">
    <property type="entry name" value="REVERSE TRANSCRIPTASE ZINC-BINDING DOMAIN-CONTAINING PROTEIN-RELATED-RELATED"/>
    <property type="match status" value="1"/>
</dbReference>
<dbReference type="InterPro" id="IPR044730">
    <property type="entry name" value="RNase_H-like_dom_plant"/>
</dbReference>
<protein>
    <recommendedName>
        <fullName evidence="5">Reverse transcriptase zinc-binding domain-containing protein</fullName>
    </recommendedName>
</protein>
<dbReference type="AlphaFoldDB" id="A0A9D3VA38"/>
<feature type="domain" description="RNase H type-1" evidence="1">
    <location>
        <begin position="425"/>
        <end position="513"/>
    </location>
</feature>
<dbReference type="Gene3D" id="3.30.420.10">
    <property type="entry name" value="Ribonuclease H-like superfamily/Ribonuclease H"/>
    <property type="match status" value="1"/>
</dbReference>
<proteinExistence type="predicted"/>
<keyword evidence="4" id="KW-1185">Reference proteome</keyword>
<evidence type="ECO:0008006" key="5">
    <source>
        <dbReference type="Google" id="ProtNLM"/>
    </source>
</evidence>
<dbReference type="PANTHER" id="PTHR33116:SF86">
    <property type="entry name" value="REVERSE TRANSCRIPTASE DOMAIN-CONTAINING PROTEIN"/>
    <property type="match status" value="1"/>
</dbReference>
<organism evidence="3 4">
    <name type="scientific">Gossypium stocksii</name>
    <dbReference type="NCBI Taxonomy" id="47602"/>
    <lineage>
        <taxon>Eukaryota</taxon>
        <taxon>Viridiplantae</taxon>
        <taxon>Streptophyta</taxon>
        <taxon>Embryophyta</taxon>
        <taxon>Tracheophyta</taxon>
        <taxon>Spermatophyta</taxon>
        <taxon>Magnoliopsida</taxon>
        <taxon>eudicotyledons</taxon>
        <taxon>Gunneridae</taxon>
        <taxon>Pentapetalae</taxon>
        <taxon>rosids</taxon>
        <taxon>malvids</taxon>
        <taxon>Malvales</taxon>
        <taxon>Malvaceae</taxon>
        <taxon>Malvoideae</taxon>
        <taxon>Gossypium</taxon>
    </lineage>
</organism>
<sequence>MGGKEVFIKSVLQALPVYAMQCFALTKEICRKLESIMNKFWWTNSKSAKGIYWSTWDELCKPKCDGGMGFRNLFLFNKALLAKQVWRILSQPNCLLAKVFKARYFPKSDILSAKVSSYPSFTWRSICGARDLIANGLFWRIGKGTSVNIWNDPWIPGPGNNRLLVQKIIPQLTTVHQLIEPESNTWNKELLVSFVAGEQLTSILAIPIHKSSLEDTMVWKHVATGEFPVKSAYRVLITEISQNNVNNAPNNENYMDFYKALWALQIPSKIKIHVWRLFKNFVPHFCNLAKKKLIMDVTCPLCNEGAEDTAHLLGSCSVVKQLWSALQVELTFDGCTSNQKTLFVNNFLAGDDIKRQIISISLWAFWYSRNKCVHEGAKFSLKENLCFIRGFHQELCLSRASMISFSRSRLENFWKPPDYGFFKLNFDTSFQKENRTSVMAVLARDFTGEVVGGCTCSLENVDDPFVAEARACERAIQFADAMGFQRVLLEGDSLTVIKKLKTLQKINPFLDRLFTTSGLLRRD</sequence>
<dbReference type="EMBL" id="JAIQCV010000008">
    <property type="protein sequence ID" value="KAH1074286.1"/>
    <property type="molecule type" value="Genomic_DNA"/>
</dbReference>
<evidence type="ECO:0000313" key="4">
    <source>
        <dbReference type="Proteomes" id="UP000828251"/>
    </source>
</evidence>
<dbReference type="Proteomes" id="UP000828251">
    <property type="component" value="Unassembled WGS sequence"/>
</dbReference>
<dbReference type="OrthoDB" id="1001318at2759"/>
<dbReference type="InterPro" id="IPR026960">
    <property type="entry name" value="RVT-Znf"/>
</dbReference>
<dbReference type="GO" id="GO:0004523">
    <property type="term" value="F:RNA-DNA hybrid ribonuclease activity"/>
    <property type="evidence" value="ECO:0007669"/>
    <property type="project" value="InterPro"/>
</dbReference>
<name>A0A9D3VA38_9ROSI</name>
<accession>A0A9D3VA38</accession>
<reference evidence="3 4" key="1">
    <citation type="journal article" date="2021" name="Plant Biotechnol. J.">
        <title>Multi-omics assisted identification of the key and species-specific regulatory components of drought-tolerant mechanisms in Gossypium stocksii.</title>
        <authorList>
            <person name="Yu D."/>
            <person name="Ke L."/>
            <person name="Zhang D."/>
            <person name="Wu Y."/>
            <person name="Sun Y."/>
            <person name="Mei J."/>
            <person name="Sun J."/>
            <person name="Sun Y."/>
        </authorList>
    </citation>
    <scope>NUCLEOTIDE SEQUENCE [LARGE SCALE GENOMIC DNA]</scope>
    <source>
        <strain evidence="4">cv. E1</strain>
        <tissue evidence="3">Leaf</tissue>
    </source>
</reference>
<comment type="caution">
    <text evidence="3">The sequence shown here is derived from an EMBL/GenBank/DDBJ whole genome shotgun (WGS) entry which is preliminary data.</text>
</comment>
<gene>
    <name evidence="3" type="ORF">J1N35_026614</name>
</gene>
<dbReference type="CDD" id="cd06222">
    <property type="entry name" value="RNase_H_like"/>
    <property type="match status" value="1"/>
</dbReference>
<feature type="domain" description="Reverse transcriptase zinc-binding" evidence="2">
    <location>
        <begin position="227"/>
        <end position="323"/>
    </location>
</feature>
<evidence type="ECO:0000259" key="1">
    <source>
        <dbReference type="Pfam" id="PF13456"/>
    </source>
</evidence>
<evidence type="ECO:0000259" key="2">
    <source>
        <dbReference type="Pfam" id="PF13966"/>
    </source>
</evidence>
<dbReference type="InterPro" id="IPR036397">
    <property type="entry name" value="RNaseH_sf"/>
</dbReference>
<dbReference type="Pfam" id="PF13456">
    <property type="entry name" value="RVT_3"/>
    <property type="match status" value="1"/>
</dbReference>
<dbReference type="GO" id="GO:0003676">
    <property type="term" value="F:nucleic acid binding"/>
    <property type="evidence" value="ECO:0007669"/>
    <property type="project" value="InterPro"/>
</dbReference>
<evidence type="ECO:0000313" key="3">
    <source>
        <dbReference type="EMBL" id="KAH1074286.1"/>
    </source>
</evidence>
<dbReference type="Pfam" id="PF13966">
    <property type="entry name" value="zf-RVT"/>
    <property type="match status" value="1"/>
</dbReference>